<dbReference type="InterPro" id="IPR050807">
    <property type="entry name" value="TransReg_Diox_bact_type"/>
</dbReference>
<evidence type="ECO:0000256" key="1">
    <source>
        <dbReference type="ARBA" id="ARBA00023125"/>
    </source>
</evidence>
<keyword evidence="1" id="KW-0238">DNA-binding</keyword>
<sequence length="149" mass="16885">MENLGFLSINLNRLRKEKGFSLQKLAEISGLSVQTLHSAESKGRPLRTNNLTKLAKALGVEPIDLLREPFTKEQAPQPTLDERILSEIRRATQESIQDAFKDQAIKNGREYVPSVMDSLQTILKDLPEHKLQSLLEYALKIKNPPKRQA</sequence>
<organism evidence="3">
    <name type="scientific">uncultured Caudovirales phage</name>
    <dbReference type="NCBI Taxonomy" id="2100421"/>
    <lineage>
        <taxon>Viruses</taxon>
        <taxon>Duplodnaviria</taxon>
        <taxon>Heunggongvirae</taxon>
        <taxon>Uroviricota</taxon>
        <taxon>Caudoviricetes</taxon>
        <taxon>Peduoviridae</taxon>
        <taxon>Maltschvirus</taxon>
        <taxon>Maltschvirus maltsch</taxon>
    </lineage>
</organism>
<dbReference type="GO" id="GO:0003700">
    <property type="term" value="F:DNA-binding transcription factor activity"/>
    <property type="evidence" value="ECO:0007669"/>
    <property type="project" value="TreeGrafter"/>
</dbReference>
<dbReference type="InterPro" id="IPR001387">
    <property type="entry name" value="Cro/C1-type_HTH"/>
</dbReference>
<gene>
    <name evidence="3" type="ORF">UFOVP610_19</name>
</gene>
<dbReference type="CDD" id="cd00093">
    <property type="entry name" value="HTH_XRE"/>
    <property type="match status" value="1"/>
</dbReference>
<dbReference type="EMBL" id="LR796582">
    <property type="protein sequence ID" value="CAB4152577.1"/>
    <property type="molecule type" value="Genomic_DNA"/>
</dbReference>
<name>A0A6J5N2K3_9CAUD</name>
<dbReference type="PANTHER" id="PTHR46797:SF1">
    <property type="entry name" value="METHYLPHOSPHONATE SYNTHASE"/>
    <property type="match status" value="1"/>
</dbReference>
<protein>
    <submittedName>
        <fullName evidence="3">HipB Predicted transcriptional regulators</fullName>
    </submittedName>
</protein>
<dbReference type="SUPFAM" id="SSF47413">
    <property type="entry name" value="lambda repressor-like DNA-binding domains"/>
    <property type="match status" value="1"/>
</dbReference>
<reference evidence="3" key="1">
    <citation type="submission" date="2020-04" db="EMBL/GenBank/DDBJ databases">
        <authorList>
            <person name="Chiriac C."/>
            <person name="Salcher M."/>
            <person name="Ghai R."/>
            <person name="Kavagutti S V."/>
        </authorList>
    </citation>
    <scope>NUCLEOTIDE SEQUENCE</scope>
</reference>
<proteinExistence type="predicted"/>
<dbReference type="PANTHER" id="PTHR46797">
    <property type="entry name" value="HTH-TYPE TRANSCRIPTIONAL REGULATOR"/>
    <property type="match status" value="1"/>
</dbReference>
<dbReference type="Gene3D" id="1.10.260.40">
    <property type="entry name" value="lambda repressor-like DNA-binding domains"/>
    <property type="match status" value="1"/>
</dbReference>
<dbReference type="Pfam" id="PF01381">
    <property type="entry name" value="HTH_3"/>
    <property type="match status" value="1"/>
</dbReference>
<evidence type="ECO:0000259" key="2">
    <source>
        <dbReference type="PROSITE" id="PS50943"/>
    </source>
</evidence>
<evidence type="ECO:0000313" key="3">
    <source>
        <dbReference type="EMBL" id="CAB4152577.1"/>
    </source>
</evidence>
<dbReference type="PROSITE" id="PS50943">
    <property type="entry name" value="HTH_CROC1"/>
    <property type="match status" value="1"/>
</dbReference>
<accession>A0A6J5N2K3</accession>
<dbReference type="InterPro" id="IPR010982">
    <property type="entry name" value="Lambda_DNA-bd_dom_sf"/>
</dbReference>
<dbReference type="GO" id="GO:0003677">
    <property type="term" value="F:DNA binding"/>
    <property type="evidence" value="ECO:0007669"/>
    <property type="project" value="UniProtKB-KW"/>
</dbReference>
<dbReference type="SMART" id="SM00530">
    <property type="entry name" value="HTH_XRE"/>
    <property type="match status" value="1"/>
</dbReference>
<feature type="domain" description="HTH cro/C1-type" evidence="2">
    <location>
        <begin position="11"/>
        <end position="66"/>
    </location>
</feature>